<sequence>MKLLALSVVLSALQAVDARDPACRPAAPSCRFVSPWTARECSAIIYSHHIRLSTCEAPEKIITKTVVVTHHPTFTHTKTVKPAPSTKTSTKVITRADPVTQQETTTAWASATAVSTTTSVASDFTTATTTTTPVETETDTTTITTYDLHLHTHQVPEADIASRSTQDVTRTVSWAPEVCTPAPTLAPTLAPSKRSDKHNDYRIPRDCSCFLTSTKSCGPRTTKVVTRVDEDRPRYVTKTVTDRRNCETVTITKTSITHINGAPPPKSTVTSTTTSTIITTAMSTSTVEQITTATEATTATVVESATVTTTHTVTATEDPCNPANVNKYLLPGPPSSPNVILGFRGDGNNDPGICCQNCVRNADCVYWKMSAGGSICEGYFTSRTAPVEGCTTNACRRGHPFMSVSPQSDGNTYGMGQCGVFGVAF</sequence>
<evidence type="ECO:0008006" key="4">
    <source>
        <dbReference type="Google" id="ProtNLM"/>
    </source>
</evidence>
<evidence type="ECO:0000256" key="1">
    <source>
        <dbReference type="SAM" id="SignalP"/>
    </source>
</evidence>
<protein>
    <recommendedName>
        <fullName evidence="4">Apple domain-containing protein</fullName>
    </recommendedName>
</protein>
<reference evidence="2 3" key="1">
    <citation type="submission" date="2018-01" db="EMBL/GenBank/DDBJ databases">
        <title>Genome characterization of the sugarcane-associated fungus Trichoderma ghanense CCMA-1212 and their application in lignocelulose bioconversion.</title>
        <authorList>
            <person name="Steindorff A.S."/>
            <person name="Mendes T.D."/>
            <person name="Vilela E.S.D."/>
            <person name="Rodrigues D.S."/>
            <person name="Formighieri E.F."/>
            <person name="Melo I.S."/>
            <person name="Favaro L.C.L."/>
        </authorList>
    </citation>
    <scope>NUCLEOTIDE SEQUENCE [LARGE SCALE GENOMIC DNA]</scope>
    <source>
        <strain evidence="2 3">CCMA-1212</strain>
    </source>
</reference>
<feature type="signal peptide" evidence="1">
    <location>
        <begin position="1"/>
        <end position="18"/>
    </location>
</feature>
<keyword evidence="1" id="KW-0732">Signal</keyword>
<keyword evidence="3" id="KW-1185">Reference proteome</keyword>
<feature type="chain" id="PRO_5046957343" description="Apple domain-containing protein" evidence="1">
    <location>
        <begin position="19"/>
        <end position="425"/>
    </location>
</feature>
<accession>A0ABY2GZ11</accession>
<dbReference type="Proteomes" id="UP001642720">
    <property type="component" value="Unassembled WGS sequence"/>
</dbReference>
<proteinExistence type="predicted"/>
<gene>
    <name evidence="2" type="ORF">CCMA1212_007035</name>
</gene>
<dbReference type="RefSeq" id="XP_073557394.1">
    <property type="nucleotide sequence ID" value="XM_073704217.1"/>
</dbReference>
<name>A0ABY2GZ11_9HYPO</name>
<dbReference type="GeneID" id="300578667"/>
<evidence type="ECO:0000313" key="2">
    <source>
        <dbReference type="EMBL" id="TFB01193.1"/>
    </source>
</evidence>
<organism evidence="2 3">
    <name type="scientific">Trichoderma ghanense</name>
    <dbReference type="NCBI Taxonomy" id="65468"/>
    <lineage>
        <taxon>Eukaryota</taxon>
        <taxon>Fungi</taxon>
        <taxon>Dikarya</taxon>
        <taxon>Ascomycota</taxon>
        <taxon>Pezizomycotina</taxon>
        <taxon>Sordariomycetes</taxon>
        <taxon>Hypocreomycetidae</taxon>
        <taxon>Hypocreales</taxon>
        <taxon>Hypocreaceae</taxon>
        <taxon>Trichoderma</taxon>
    </lineage>
</organism>
<evidence type="ECO:0000313" key="3">
    <source>
        <dbReference type="Proteomes" id="UP001642720"/>
    </source>
</evidence>
<dbReference type="EMBL" id="PPTA01000009">
    <property type="protein sequence ID" value="TFB01193.1"/>
    <property type="molecule type" value="Genomic_DNA"/>
</dbReference>
<comment type="caution">
    <text evidence="2">The sequence shown here is derived from an EMBL/GenBank/DDBJ whole genome shotgun (WGS) entry which is preliminary data.</text>
</comment>